<name>A0A2K8N721_9BACL</name>
<dbReference type="PANTHER" id="PTHR42810">
    <property type="entry name" value="PURINE PERMEASE C1399.01C-RELATED"/>
    <property type="match status" value="1"/>
</dbReference>
<feature type="transmembrane region" description="Helical" evidence="8">
    <location>
        <begin position="289"/>
        <end position="308"/>
    </location>
</feature>
<feature type="transmembrane region" description="Helical" evidence="8">
    <location>
        <begin position="43"/>
        <end position="59"/>
    </location>
</feature>
<dbReference type="Pfam" id="PF00860">
    <property type="entry name" value="Xan_ur_permease"/>
    <property type="match status" value="1"/>
</dbReference>
<feature type="transmembrane region" description="Helical" evidence="8">
    <location>
        <begin position="147"/>
        <end position="165"/>
    </location>
</feature>
<feature type="transmembrane region" description="Helical" evidence="8">
    <location>
        <begin position="66"/>
        <end position="84"/>
    </location>
</feature>
<dbReference type="NCBIfam" id="TIGR00801">
    <property type="entry name" value="ncs2"/>
    <property type="match status" value="1"/>
</dbReference>
<comment type="similarity">
    <text evidence="2">Belongs to the nucleobase:cation symporter-2 (NCS2) (TC 2.A.40) family.</text>
</comment>
<dbReference type="EMBL" id="CP024955">
    <property type="protein sequence ID" value="ATY85149.1"/>
    <property type="molecule type" value="Genomic_DNA"/>
</dbReference>
<evidence type="ECO:0000256" key="3">
    <source>
        <dbReference type="ARBA" id="ARBA00022448"/>
    </source>
</evidence>
<feature type="transmembrane region" description="Helical" evidence="8">
    <location>
        <begin position="215"/>
        <end position="237"/>
    </location>
</feature>
<evidence type="ECO:0000313" key="9">
    <source>
        <dbReference type="EMBL" id="ATY85149.1"/>
    </source>
</evidence>
<keyword evidence="4 8" id="KW-0812">Transmembrane</keyword>
<feature type="transmembrane region" description="Helical" evidence="8">
    <location>
        <begin position="172"/>
        <end position="195"/>
    </location>
</feature>
<proteinExistence type="inferred from homology"/>
<feature type="transmembrane region" description="Helical" evidence="8">
    <location>
        <begin position="355"/>
        <end position="375"/>
    </location>
</feature>
<feature type="transmembrane region" description="Helical" evidence="8">
    <location>
        <begin position="90"/>
        <end position="108"/>
    </location>
</feature>
<evidence type="ECO:0000256" key="4">
    <source>
        <dbReference type="ARBA" id="ARBA00022692"/>
    </source>
</evidence>
<dbReference type="Proteomes" id="UP000231932">
    <property type="component" value="Chromosome"/>
</dbReference>
<feature type="compositionally biased region" description="Basic and acidic residues" evidence="7">
    <location>
        <begin position="402"/>
        <end position="412"/>
    </location>
</feature>
<dbReference type="GO" id="GO:0005886">
    <property type="term" value="C:plasma membrane"/>
    <property type="evidence" value="ECO:0007669"/>
    <property type="project" value="TreeGrafter"/>
</dbReference>
<dbReference type="InterPro" id="IPR006042">
    <property type="entry name" value="Xan_ur_permease"/>
</dbReference>
<gene>
    <name evidence="9" type="ORF">CVV65_09595</name>
</gene>
<protein>
    <submittedName>
        <fullName evidence="9">Uracil permease</fullName>
    </submittedName>
</protein>
<feature type="transmembrane region" description="Helical" evidence="8">
    <location>
        <begin position="320"/>
        <end position="343"/>
    </location>
</feature>
<evidence type="ECO:0000256" key="2">
    <source>
        <dbReference type="ARBA" id="ARBA00008821"/>
    </source>
</evidence>
<dbReference type="NCBIfam" id="NF007995">
    <property type="entry name" value="PRK10720.1"/>
    <property type="match status" value="1"/>
</dbReference>
<evidence type="ECO:0000313" key="10">
    <source>
        <dbReference type="Proteomes" id="UP000231932"/>
    </source>
</evidence>
<sequence>MGRIVDVQDRLPLGRALPLSAQHMFAMFGSTVMVPFLTGLDPSVALFTGGLGTLLYILLTKGKIPAYLGSSFAFIAPILAVSKAQGMGEALFGAAMSGVVYIAVALLIGRFGTAWLEKLLPPIVVGPVVVVIGLSLAGTAVSMAAEGYLAAIIALAAAMAAMVFFRGFLNVIPILVGIIVGYLYSAAAGQVDWQAVAQAPWFSLPHFVAPKPSTLALWTIAPVALVTIAEHIGHLLVTENIVRKPLMRDPGLHRSLLGDGVATVVAGLVGGPPTTTYGENIGVMAITRVYSVWVIGGAAVIAMLFAFVGKLGALVHSIPVPVMGGISVLLFGTIAAAGVRMMVEHRVDFSRPRNLAIASVIMVLGVGVVGNTVLHLGGLEIGGLALATFGGMILNAIFPERKDRESGDRPGSEETGADLGASRGKSGKGKGEEGALG</sequence>
<dbReference type="OrthoDB" id="9779092at2"/>
<dbReference type="InterPro" id="IPR006043">
    <property type="entry name" value="NCS2"/>
</dbReference>
<feature type="region of interest" description="Disordered" evidence="7">
    <location>
        <begin position="402"/>
        <end position="437"/>
    </location>
</feature>
<feature type="transmembrane region" description="Helical" evidence="8">
    <location>
        <begin position="120"/>
        <end position="141"/>
    </location>
</feature>
<evidence type="ECO:0000256" key="5">
    <source>
        <dbReference type="ARBA" id="ARBA00022989"/>
    </source>
</evidence>
<dbReference type="PROSITE" id="PS01116">
    <property type="entry name" value="XANTH_URACIL_PERMASE"/>
    <property type="match status" value="1"/>
</dbReference>
<dbReference type="GO" id="GO:0042907">
    <property type="term" value="F:xanthine transmembrane transporter activity"/>
    <property type="evidence" value="ECO:0007669"/>
    <property type="project" value="TreeGrafter"/>
</dbReference>
<evidence type="ECO:0000256" key="7">
    <source>
        <dbReference type="SAM" id="MobiDB-lite"/>
    </source>
</evidence>
<reference evidence="10" key="1">
    <citation type="submission" date="2017-11" db="EMBL/GenBank/DDBJ databases">
        <title>Complete Genome Sequence of Kyrpidia sp. Strain EA-1, a thermophilic, hydrogen-oxidizing Bacterium, isolated from the Azores.</title>
        <authorList>
            <person name="Reiner J.E."/>
            <person name="Lapp C.J."/>
            <person name="Bunk B."/>
            <person name="Gescher J."/>
        </authorList>
    </citation>
    <scope>NUCLEOTIDE SEQUENCE [LARGE SCALE GENOMIC DNA]</scope>
    <source>
        <strain evidence="10">EA-1</strain>
    </source>
</reference>
<dbReference type="KEGG" id="kyr:CVV65_09595"/>
<feature type="transmembrane region" description="Helical" evidence="8">
    <location>
        <begin position="381"/>
        <end position="398"/>
    </location>
</feature>
<comment type="subcellular location">
    <subcellularLocation>
        <location evidence="1">Membrane</location>
        <topology evidence="1">Multi-pass membrane protein</topology>
    </subcellularLocation>
</comment>
<evidence type="ECO:0000256" key="1">
    <source>
        <dbReference type="ARBA" id="ARBA00004141"/>
    </source>
</evidence>
<organism evidence="9 10">
    <name type="scientific">Kyrpidia spormannii</name>
    <dbReference type="NCBI Taxonomy" id="2055160"/>
    <lineage>
        <taxon>Bacteria</taxon>
        <taxon>Bacillati</taxon>
        <taxon>Bacillota</taxon>
        <taxon>Bacilli</taxon>
        <taxon>Bacillales</taxon>
        <taxon>Alicyclobacillaceae</taxon>
        <taxon>Kyrpidia</taxon>
    </lineage>
</organism>
<dbReference type="PANTHER" id="PTHR42810:SF2">
    <property type="entry name" value="PURINE PERMEASE C1399.01C-RELATED"/>
    <property type="match status" value="1"/>
</dbReference>
<accession>A0A2K8N721</accession>
<keyword evidence="3" id="KW-0813">Transport</keyword>
<keyword evidence="10" id="KW-1185">Reference proteome</keyword>
<evidence type="ECO:0000256" key="8">
    <source>
        <dbReference type="SAM" id="Phobius"/>
    </source>
</evidence>
<keyword evidence="5 8" id="KW-1133">Transmembrane helix</keyword>
<keyword evidence="6 8" id="KW-0472">Membrane</keyword>
<evidence type="ECO:0000256" key="6">
    <source>
        <dbReference type="ARBA" id="ARBA00023136"/>
    </source>
</evidence>
<dbReference type="AlphaFoldDB" id="A0A2K8N721"/>